<dbReference type="EMBL" id="CAKMRJ010003334">
    <property type="protein sequence ID" value="CAH1431279.1"/>
    <property type="molecule type" value="Genomic_DNA"/>
</dbReference>
<protein>
    <recommendedName>
        <fullName evidence="3">Protein kinase domain-containing protein</fullName>
    </recommendedName>
</protein>
<accession>A0AAU9MZ07</accession>
<sequence length="96" mass="10701">MHIDRRSNVPSFSQKPSNLRVFTFPELKSATNGFSRSAKIGEGGCGCVYIGVIKSDQDPTKKLRVAVKESYTKGDPESVYSTLKWISVIDLCWLDD</sequence>
<comment type="caution">
    <text evidence="1">The sequence shown here is derived from an EMBL/GenBank/DDBJ whole genome shotgun (WGS) entry which is preliminary data.</text>
</comment>
<name>A0AAU9MZ07_9ASTR</name>
<gene>
    <name evidence="1" type="ORF">LVIROSA_LOCUS18004</name>
</gene>
<dbReference type="SUPFAM" id="SSF56112">
    <property type="entry name" value="Protein kinase-like (PK-like)"/>
    <property type="match status" value="1"/>
</dbReference>
<keyword evidence="2" id="KW-1185">Reference proteome</keyword>
<dbReference type="InterPro" id="IPR050823">
    <property type="entry name" value="Plant_Ser_Thr_Prot_Kinase"/>
</dbReference>
<dbReference type="AlphaFoldDB" id="A0AAU9MZ07"/>
<organism evidence="1 2">
    <name type="scientific">Lactuca virosa</name>
    <dbReference type="NCBI Taxonomy" id="75947"/>
    <lineage>
        <taxon>Eukaryota</taxon>
        <taxon>Viridiplantae</taxon>
        <taxon>Streptophyta</taxon>
        <taxon>Embryophyta</taxon>
        <taxon>Tracheophyta</taxon>
        <taxon>Spermatophyta</taxon>
        <taxon>Magnoliopsida</taxon>
        <taxon>eudicotyledons</taxon>
        <taxon>Gunneridae</taxon>
        <taxon>Pentapetalae</taxon>
        <taxon>asterids</taxon>
        <taxon>campanulids</taxon>
        <taxon>Asterales</taxon>
        <taxon>Asteraceae</taxon>
        <taxon>Cichorioideae</taxon>
        <taxon>Cichorieae</taxon>
        <taxon>Lactucinae</taxon>
        <taxon>Lactuca</taxon>
    </lineage>
</organism>
<dbReference type="Gene3D" id="3.30.200.20">
    <property type="entry name" value="Phosphorylase Kinase, domain 1"/>
    <property type="match status" value="1"/>
</dbReference>
<evidence type="ECO:0000313" key="1">
    <source>
        <dbReference type="EMBL" id="CAH1431279.1"/>
    </source>
</evidence>
<proteinExistence type="predicted"/>
<dbReference type="Proteomes" id="UP001157418">
    <property type="component" value="Unassembled WGS sequence"/>
</dbReference>
<dbReference type="InterPro" id="IPR011009">
    <property type="entry name" value="Kinase-like_dom_sf"/>
</dbReference>
<evidence type="ECO:0000313" key="2">
    <source>
        <dbReference type="Proteomes" id="UP001157418"/>
    </source>
</evidence>
<evidence type="ECO:0008006" key="3">
    <source>
        <dbReference type="Google" id="ProtNLM"/>
    </source>
</evidence>
<dbReference type="PANTHER" id="PTHR45621">
    <property type="entry name" value="OS01G0588500 PROTEIN-RELATED"/>
    <property type="match status" value="1"/>
</dbReference>
<reference evidence="1 2" key="1">
    <citation type="submission" date="2022-01" db="EMBL/GenBank/DDBJ databases">
        <authorList>
            <person name="Xiong W."/>
            <person name="Schranz E."/>
        </authorList>
    </citation>
    <scope>NUCLEOTIDE SEQUENCE [LARGE SCALE GENOMIC DNA]</scope>
</reference>